<organism evidence="1 2">
    <name type="scientific">Aldrovandia affinis</name>
    <dbReference type="NCBI Taxonomy" id="143900"/>
    <lineage>
        <taxon>Eukaryota</taxon>
        <taxon>Metazoa</taxon>
        <taxon>Chordata</taxon>
        <taxon>Craniata</taxon>
        <taxon>Vertebrata</taxon>
        <taxon>Euteleostomi</taxon>
        <taxon>Actinopterygii</taxon>
        <taxon>Neopterygii</taxon>
        <taxon>Teleostei</taxon>
        <taxon>Notacanthiformes</taxon>
        <taxon>Halosauridae</taxon>
        <taxon>Aldrovandia</taxon>
    </lineage>
</organism>
<accession>A0AAD7RYW9</accession>
<dbReference type="AlphaFoldDB" id="A0AAD7RYW9"/>
<dbReference type="EMBL" id="JAINUG010000143">
    <property type="protein sequence ID" value="KAJ8392720.1"/>
    <property type="molecule type" value="Genomic_DNA"/>
</dbReference>
<name>A0AAD7RYW9_9TELE</name>
<evidence type="ECO:0000313" key="1">
    <source>
        <dbReference type="EMBL" id="KAJ8392720.1"/>
    </source>
</evidence>
<protein>
    <submittedName>
        <fullName evidence="1">Uncharacterized protein</fullName>
    </submittedName>
</protein>
<comment type="caution">
    <text evidence="1">The sequence shown here is derived from an EMBL/GenBank/DDBJ whole genome shotgun (WGS) entry which is preliminary data.</text>
</comment>
<keyword evidence="2" id="KW-1185">Reference proteome</keyword>
<gene>
    <name evidence="1" type="ORF">AAFF_G00072040</name>
</gene>
<dbReference type="Proteomes" id="UP001221898">
    <property type="component" value="Unassembled WGS sequence"/>
</dbReference>
<evidence type="ECO:0000313" key="2">
    <source>
        <dbReference type="Proteomes" id="UP001221898"/>
    </source>
</evidence>
<sequence>MKDSTGRGLWFGGLPVCVRRRRRFERRADGVEVEVCETALRWRCLRGRLMAARGGPLRLRFHWANGPQLQGRPPDNCCGPWTRGSRTSSAAQPFPSVRHLGTRVPRHTGSVPSQNPHQGFYTWEETETLRLDFTPELLT</sequence>
<reference evidence="1" key="1">
    <citation type="journal article" date="2023" name="Science">
        <title>Genome structures resolve the early diversification of teleost fishes.</title>
        <authorList>
            <person name="Parey E."/>
            <person name="Louis A."/>
            <person name="Montfort J."/>
            <person name="Bouchez O."/>
            <person name="Roques C."/>
            <person name="Iampietro C."/>
            <person name="Lluch J."/>
            <person name="Castinel A."/>
            <person name="Donnadieu C."/>
            <person name="Desvignes T."/>
            <person name="Floi Bucao C."/>
            <person name="Jouanno E."/>
            <person name="Wen M."/>
            <person name="Mejri S."/>
            <person name="Dirks R."/>
            <person name="Jansen H."/>
            <person name="Henkel C."/>
            <person name="Chen W.J."/>
            <person name="Zahm M."/>
            <person name="Cabau C."/>
            <person name="Klopp C."/>
            <person name="Thompson A.W."/>
            <person name="Robinson-Rechavi M."/>
            <person name="Braasch I."/>
            <person name="Lecointre G."/>
            <person name="Bobe J."/>
            <person name="Postlethwait J.H."/>
            <person name="Berthelot C."/>
            <person name="Roest Crollius H."/>
            <person name="Guiguen Y."/>
        </authorList>
    </citation>
    <scope>NUCLEOTIDE SEQUENCE</scope>
    <source>
        <strain evidence="1">NC1722</strain>
    </source>
</reference>
<proteinExistence type="predicted"/>